<proteinExistence type="inferred from homology"/>
<evidence type="ECO:0000256" key="5">
    <source>
        <dbReference type="RuleBase" id="RU003693"/>
    </source>
</evidence>
<dbReference type="SUPFAM" id="SSF53383">
    <property type="entry name" value="PLP-dependent transferases"/>
    <property type="match status" value="1"/>
</dbReference>
<evidence type="ECO:0000259" key="6">
    <source>
        <dbReference type="Pfam" id="PF00155"/>
    </source>
</evidence>
<dbReference type="InterPro" id="IPR015422">
    <property type="entry name" value="PyrdxlP-dep_Trfase_small"/>
</dbReference>
<keyword evidence="8" id="KW-1185">Reference proteome</keyword>
<sequence length="421" mass="45280">MPPRRNRLDDIYASLLARRASQGRLRRLTLPAPGAVDFSSNSYLSLQTNPDVQSAYLARLHASSSTASPDLLGCGAGSRLLDGNSATAEALEREIAAFHGAPAGLLFNSGFAANTGLFSCAPQPGDVVVFDELIHASVRDGIRLGRARAVPFAHNCVSSLDAVLAELAEGDAGRCIRTGQASVFVAVESVYSMDGDVAKLRDMVDCVEGRLPLGNGQLIVDEAHGTGLLGHHGRGLVSQLGLEERVWARVHTFGKSLGCAGAIVLCSPTTRSYLINYARSLIYTTAMGYHSLAGIQTAYEYLMSGQAEPHTRHLRSLMRHVHRLLTSLCSRHQPPPHIFRISPNEPESPIIPLFTAHARSLAQHCQQRGFMVRPIVAPTVPTGTDRAIEEWICECLAGRKTLAVAETMAAVSAERLEPPKL</sequence>
<accession>A0A9P8MMT4</accession>
<dbReference type="Proteomes" id="UP000824596">
    <property type="component" value="Unassembled WGS sequence"/>
</dbReference>
<keyword evidence="3" id="KW-0808">Transferase</keyword>
<dbReference type="InterPro" id="IPR001917">
    <property type="entry name" value="Aminotrans_II_pyridoxalP_BS"/>
</dbReference>
<dbReference type="GO" id="GO:0009102">
    <property type="term" value="P:biotin biosynthetic process"/>
    <property type="evidence" value="ECO:0007669"/>
    <property type="project" value="TreeGrafter"/>
</dbReference>
<dbReference type="PANTHER" id="PTHR13693">
    <property type="entry name" value="CLASS II AMINOTRANSFERASE/8-AMINO-7-OXONONANOATE SYNTHASE"/>
    <property type="match status" value="1"/>
</dbReference>
<name>A0A9P8MMT4_9HYPO</name>
<dbReference type="InterPro" id="IPR015424">
    <property type="entry name" value="PyrdxlP-dep_Trfase"/>
</dbReference>
<comment type="similarity">
    <text evidence="2">Belongs to the class-II pyridoxal-phosphate-dependent aminotransferase family. BioF subfamily.</text>
</comment>
<dbReference type="EMBL" id="JAIZPD010000016">
    <property type="protein sequence ID" value="KAH0958253.1"/>
    <property type="molecule type" value="Genomic_DNA"/>
</dbReference>
<dbReference type="GeneID" id="68359683"/>
<dbReference type="Gene3D" id="3.40.640.10">
    <property type="entry name" value="Type I PLP-dependent aspartate aminotransferase-like (Major domain)"/>
    <property type="match status" value="1"/>
</dbReference>
<dbReference type="PROSITE" id="PS00599">
    <property type="entry name" value="AA_TRANSFER_CLASS_2"/>
    <property type="match status" value="1"/>
</dbReference>
<evidence type="ECO:0000256" key="3">
    <source>
        <dbReference type="ARBA" id="ARBA00022679"/>
    </source>
</evidence>
<dbReference type="GO" id="GO:0008483">
    <property type="term" value="F:transaminase activity"/>
    <property type="evidence" value="ECO:0007669"/>
    <property type="project" value="UniProtKB-KW"/>
</dbReference>
<dbReference type="Pfam" id="PF00155">
    <property type="entry name" value="Aminotran_1_2"/>
    <property type="match status" value="1"/>
</dbReference>
<keyword evidence="7" id="KW-0032">Aminotransferase</keyword>
<evidence type="ECO:0000256" key="1">
    <source>
        <dbReference type="ARBA" id="ARBA00001933"/>
    </source>
</evidence>
<dbReference type="Gene3D" id="3.90.1150.10">
    <property type="entry name" value="Aspartate Aminotransferase, domain 1"/>
    <property type="match status" value="1"/>
</dbReference>
<comment type="caution">
    <text evidence="7">The sequence shown here is derived from an EMBL/GenBank/DDBJ whole genome shotgun (WGS) entry which is preliminary data.</text>
</comment>
<evidence type="ECO:0000313" key="7">
    <source>
        <dbReference type="EMBL" id="KAH0958253.1"/>
    </source>
</evidence>
<dbReference type="AlphaFoldDB" id="A0A9P8MMT4"/>
<reference evidence="7" key="1">
    <citation type="submission" date="2021-09" db="EMBL/GenBank/DDBJ databases">
        <title>A high-quality genome of the endoparasitic fungus Hirsutella rhossiliensis with a comparison of Hirsutella genomes reveals transposable elements contributing to genome size variation.</title>
        <authorList>
            <person name="Lin R."/>
            <person name="Jiao Y."/>
            <person name="Sun X."/>
            <person name="Ling J."/>
            <person name="Xie B."/>
            <person name="Cheng X."/>
        </authorList>
    </citation>
    <scope>NUCLEOTIDE SEQUENCE</scope>
    <source>
        <strain evidence="7">HR02</strain>
    </source>
</reference>
<organism evidence="7 8">
    <name type="scientific">Hirsutella rhossiliensis</name>
    <dbReference type="NCBI Taxonomy" id="111463"/>
    <lineage>
        <taxon>Eukaryota</taxon>
        <taxon>Fungi</taxon>
        <taxon>Dikarya</taxon>
        <taxon>Ascomycota</taxon>
        <taxon>Pezizomycotina</taxon>
        <taxon>Sordariomycetes</taxon>
        <taxon>Hypocreomycetidae</taxon>
        <taxon>Hypocreales</taxon>
        <taxon>Ophiocordycipitaceae</taxon>
        <taxon>Hirsutella</taxon>
    </lineage>
</organism>
<feature type="domain" description="Aminotransferase class I/classII large" evidence="6">
    <location>
        <begin position="36"/>
        <end position="382"/>
    </location>
</feature>
<dbReference type="PANTHER" id="PTHR13693:SF77">
    <property type="entry name" value="8-AMINO-7-OXONONANOATE SYNTHASE"/>
    <property type="match status" value="1"/>
</dbReference>
<evidence type="ECO:0000256" key="2">
    <source>
        <dbReference type="ARBA" id="ARBA00010008"/>
    </source>
</evidence>
<comment type="cofactor">
    <cofactor evidence="1 5">
        <name>pyridoxal 5'-phosphate</name>
        <dbReference type="ChEBI" id="CHEBI:597326"/>
    </cofactor>
</comment>
<dbReference type="OrthoDB" id="2382073at2759"/>
<dbReference type="RefSeq" id="XP_044715767.1">
    <property type="nucleotide sequence ID" value="XM_044869025.1"/>
</dbReference>
<gene>
    <name evidence="7" type="ORF">HRG_10554</name>
</gene>
<dbReference type="InterPro" id="IPR050087">
    <property type="entry name" value="AON_synthase_class-II"/>
</dbReference>
<protein>
    <submittedName>
        <fullName evidence="7">Aminotransferase class I and II domain-containing protein</fullName>
    </submittedName>
</protein>
<evidence type="ECO:0000256" key="4">
    <source>
        <dbReference type="ARBA" id="ARBA00022898"/>
    </source>
</evidence>
<dbReference type="InterPro" id="IPR015421">
    <property type="entry name" value="PyrdxlP-dep_Trfase_major"/>
</dbReference>
<keyword evidence="4 5" id="KW-0663">Pyridoxal phosphate</keyword>
<evidence type="ECO:0000313" key="8">
    <source>
        <dbReference type="Proteomes" id="UP000824596"/>
    </source>
</evidence>
<dbReference type="GO" id="GO:0030170">
    <property type="term" value="F:pyridoxal phosphate binding"/>
    <property type="evidence" value="ECO:0007669"/>
    <property type="project" value="InterPro"/>
</dbReference>
<dbReference type="InterPro" id="IPR004839">
    <property type="entry name" value="Aminotransferase_I/II_large"/>
</dbReference>